<accession>A0A8S1LGF8</accession>
<dbReference type="InterPro" id="IPR000648">
    <property type="entry name" value="Oxysterol-bd"/>
</dbReference>
<reference evidence="2" key="1">
    <citation type="submission" date="2021-01" db="EMBL/GenBank/DDBJ databases">
        <authorList>
            <consortium name="Genoscope - CEA"/>
            <person name="William W."/>
        </authorList>
    </citation>
    <scope>NUCLEOTIDE SEQUENCE</scope>
</reference>
<dbReference type="EMBL" id="CAJJDM010000038">
    <property type="protein sequence ID" value="CAD8066787.1"/>
    <property type="molecule type" value="Genomic_DNA"/>
</dbReference>
<comment type="caution">
    <text evidence="2">The sequence shown here is derived from an EMBL/GenBank/DDBJ whole genome shotgun (WGS) entry which is preliminary data.</text>
</comment>
<keyword evidence="3" id="KW-1185">Reference proteome</keyword>
<dbReference type="AlphaFoldDB" id="A0A8S1LGF8"/>
<sequence length="910" mass="107722">MFEEYYEKYLIMGSNVPEAQRQKLNFLIFSIKNQQNNEIEINPENYPDLEVDEIQGLFNLPVEAQKSMFCSVFKSLELEDDSKIIGELHVKGETLGIWRTKKLELNLTHKKLIVPRKEGNIEMQLSKYGIMWVGQKKSKSLHYCFILIAHNQAIFDHYKQLIMGSDDEEYAKKWFNLLSPICDTKPIQPRRMSVEFTKQTVSNSPLNRSDQLDLSKSDNHNNNNWLEFKSSNNNNNKDMQRISEQPESPDNLKKTQQDIHTNLNQEEKPYFQVFNPQIEQPPKVPAYLHDMTVDKFKQGEFYRVGNNVYKSISKKGLYQIQIILEYDIEVIKHFLYEDNRFNKYITNEWIMFDYQDYKVVEQIRIKSIFGYQRETQLYIMRYKTSDCIIEKQLNSVNPNYSIAKLFRKQIQKYSFNELQKRNQSYSTDLIPQQTIIQIICQLNDNPFFDSQNISFMEQYNFLADHIDYVINFRDLHFEQQQQLQTAMTLSNHSEDLFVEKFNQSIELDNKIPNNLMELLEFVQQNKHWNVCLNKEFQMEPIKVEPKFLKSTSEGHFLLKNYWKVDQNQGGLLYVDQIGLREQKKVFSYLLSQIGSNIASGKSIMNISLPVYVFEKQSNLQRYANSLTYLQYLDEAVQKDYLFQFKNFLPYGYGTIILYLNMWKPFNPILGETYSGFINGCPIYAEQVSHHPPISNLLIYGKGYRVNHRLCTIASISANSVSGINQGYTKVYFYESKNELIFLPCSGLYTGTLYGDKLFQMVGKFHVINLKHKLVAEIKLNPYPGSIWKKRREHLDDYYEGFIYEVNDEFIKRFQKDGYLKFKELKQNEIIREISKINGVWHKNMFIDNQEIWNINTEPYVLEDEDHPLPSDSNFREDLIAWKTGNFDLAMKMKTKLEEAQRADAKLRKKH</sequence>
<dbReference type="Proteomes" id="UP000688137">
    <property type="component" value="Unassembled WGS sequence"/>
</dbReference>
<dbReference type="PANTHER" id="PTHR10972:SF148">
    <property type="entry name" value="OXYSTEROL-BINDING PROTEIN 9"/>
    <property type="match status" value="1"/>
</dbReference>
<evidence type="ECO:0000313" key="2">
    <source>
        <dbReference type="EMBL" id="CAD8066787.1"/>
    </source>
</evidence>
<proteinExistence type="predicted"/>
<feature type="compositionally biased region" description="Basic and acidic residues" evidence="1">
    <location>
        <begin position="210"/>
        <end position="219"/>
    </location>
</feature>
<organism evidence="2 3">
    <name type="scientific">Paramecium primaurelia</name>
    <dbReference type="NCBI Taxonomy" id="5886"/>
    <lineage>
        <taxon>Eukaryota</taxon>
        <taxon>Sar</taxon>
        <taxon>Alveolata</taxon>
        <taxon>Ciliophora</taxon>
        <taxon>Intramacronucleata</taxon>
        <taxon>Oligohymenophorea</taxon>
        <taxon>Peniculida</taxon>
        <taxon>Parameciidae</taxon>
        <taxon>Paramecium</taxon>
    </lineage>
</organism>
<gene>
    <name evidence="2" type="ORF">PPRIM_AZ9-3.1.T0390297</name>
</gene>
<dbReference type="FunFam" id="2.40.160.120:FF:000015">
    <property type="entry name" value="Oxysterol binding protein, putative"/>
    <property type="match status" value="1"/>
</dbReference>
<feature type="region of interest" description="Disordered" evidence="1">
    <location>
        <begin position="198"/>
        <end position="255"/>
    </location>
</feature>
<dbReference type="GO" id="GO:0016020">
    <property type="term" value="C:membrane"/>
    <property type="evidence" value="ECO:0007669"/>
    <property type="project" value="TreeGrafter"/>
</dbReference>
<name>A0A8S1LGF8_PARPR</name>
<dbReference type="GO" id="GO:0005829">
    <property type="term" value="C:cytosol"/>
    <property type="evidence" value="ECO:0007669"/>
    <property type="project" value="TreeGrafter"/>
</dbReference>
<feature type="compositionally biased region" description="Polar residues" evidence="1">
    <location>
        <begin position="220"/>
        <end position="248"/>
    </location>
</feature>
<dbReference type="OMA" id="HYKQLIM"/>
<evidence type="ECO:0000256" key="1">
    <source>
        <dbReference type="SAM" id="MobiDB-lite"/>
    </source>
</evidence>
<evidence type="ECO:0008006" key="4">
    <source>
        <dbReference type="Google" id="ProtNLM"/>
    </source>
</evidence>
<protein>
    <recommendedName>
        <fullName evidence="4">Oxysterol-binding protein</fullName>
    </recommendedName>
</protein>
<dbReference type="PANTHER" id="PTHR10972">
    <property type="entry name" value="OXYSTEROL-BINDING PROTEIN-RELATED"/>
    <property type="match status" value="1"/>
</dbReference>
<evidence type="ECO:0000313" key="3">
    <source>
        <dbReference type="Proteomes" id="UP000688137"/>
    </source>
</evidence>
<dbReference type="Pfam" id="PF01237">
    <property type="entry name" value="Oxysterol_BP"/>
    <property type="match status" value="1"/>
</dbReference>
<feature type="compositionally biased region" description="Polar residues" evidence="1">
    <location>
        <begin position="198"/>
        <end position="209"/>
    </location>
</feature>
<dbReference type="GO" id="GO:0032934">
    <property type="term" value="F:sterol binding"/>
    <property type="evidence" value="ECO:0007669"/>
    <property type="project" value="TreeGrafter"/>
</dbReference>